<evidence type="ECO:0000313" key="2">
    <source>
        <dbReference type="Proteomes" id="UP000765509"/>
    </source>
</evidence>
<accession>A0A9Q3HVL0</accession>
<dbReference type="OrthoDB" id="438553at2759"/>
<comment type="caution">
    <text evidence="1">The sequence shown here is derived from an EMBL/GenBank/DDBJ whole genome shotgun (WGS) entry which is preliminary data.</text>
</comment>
<protein>
    <submittedName>
        <fullName evidence="1">Uncharacterized protein</fullName>
    </submittedName>
</protein>
<evidence type="ECO:0000313" key="1">
    <source>
        <dbReference type="EMBL" id="MBW0517872.1"/>
    </source>
</evidence>
<proteinExistence type="predicted"/>
<sequence>MVGQKIAPSIEGKQSRLLANSLPSDLINAIVRGLQGGLEAVTKAILSLLEKQPNIYLKSRETFNLIQSSSDDILNLSLFDGDKSKSLTLTVCNLNSFEFHIAFECSATACDAYGEPHGNCQRFQPSLPLTTEAYSDSSSFWISYPHEYWLRS</sequence>
<gene>
    <name evidence="1" type="ORF">O181_057587</name>
</gene>
<dbReference type="EMBL" id="AVOT02026233">
    <property type="protein sequence ID" value="MBW0517872.1"/>
    <property type="molecule type" value="Genomic_DNA"/>
</dbReference>
<keyword evidence="2" id="KW-1185">Reference proteome</keyword>
<organism evidence="1 2">
    <name type="scientific">Austropuccinia psidii MF-1</name>
    <dbReference type="NCBI Taxonomy" id="1389203"/>
    <lineage>
        <taxon>Eukaryota</taxon>
        <taxon>Fungi</taxon>
        <taxon>Dikarya</taxon>
        <taxon>Basidiomycota</taxon>
        <taxon>Pucciniomycotina</taxon>
        <taxon>Pucciniomycetes</taxon>
        <taxon>Pucciniales</taxon>
        <taxon>Sphaerophragmiaceae</taxon>
        <taxon>Austropuccinia</taxon>
    </lineage>
</organism>
<name>A0A9Q3HVL0_9BASI</name>
<dbReference type="Proteomes" id="UP000765509">
    <property type="component" value="Unassembled WGS sequence"/>
</dbReference>
<reference evidence="1" key="1">
    <citation type="submission" date="2021-03" db="EMBL/GenBank/DDBJ databases">
        <title>Draft genome sequence of rust myrtle Austropuccinia psidii MF-1, a brazilian biotype.</title>
        <authorList>
            <person name="Quecine M.C."/>
            <person name="Pachon D.M.R."/>
            <person name="Bonatelli M.L."/>
            <person name="Correr F.H."/>
            <person name="Franceschini L.M."/>
            <person name="Leite T.F."/>
            <person name="Margarido G.R.A."/>
            <person name="Almeida C.A."/>
            <person name="Ferrarezi J.A."/>
            <person name="Labate C.A."/>
        </authorList>
    </citation>
    <scope>NUCLEOTIDE SEQUENCE</scope>
    <source>
        <strain evidence="1">MF-1</strain>
    </source>
</reference>
<dbReference type="AlphaFoldDB" id="A0A9Q3HVL0"/>